<evidence type="ECO:0000256" key="4">
    <source>
        <dbReference type="ARBA" id="ARBA00022964"/>
    </source>
</evidence>
<dbReference type="Pfam" id="PF02668">
    <property type="entry name" value="TauD"/>
    <property type="match status" value="1"/>
</dbReference>
<dbReference type="Gene3D" id="3.60.130.10">
    <property type="entry name" value="Clavaminate synthase-like"/>
    <property type="match status" value="1"/>
</dbReference>
<evidence type="ECO:0000256" key="1">
    <source>
        <dbReference type="ARBA" id="ARBA00001954"/>
    </source>
</evidence>
<dbReference type="HOGENOM" id="CLU_036005_0_1_1"/>
<organism evidence="8 9">
    <name type="scientific">Wickerhamomyces ciferrii (strain ATCC 14091 / BCRC 22168 / CBS 111 / JCM 3599 / NBRC 0793 / NRRL Y-1031 F-60-10)</name>
    <name type="common">Yeast</name>
    <name type="synonym">Pichia ciferrii</name>
    <dbReference type="NCBI Taxonomy" id="1206466"/>
    <lineage>
        <taxon>Eukaryota</taxon>
        <taxon>Fungi</taxon>
        <taxon>Dikarya</taxon>
        <taxon>Ascomycota</taxon>
        <taxon>Saccharomycotina</taxon>
        <taxon>Saccharomycetes</taxon>
        <taxon>Phaffomycetales</taxon>
        <taxon>Wickerhamomycetaceae</taxon>
        <taxon>Wickerhamomyces</taxon>
    </lineage>
</organism>
<evidence type="ECO:0000256" key="6">
    <source>
        <dbReference type="ARBA" id="ARBA00023004"/>
    </source>
</evidence>
<dbReference type="PANTHER" id="PTHR30468:SF9">
    <property type="entry name" value="ALPHA-KETOGLUTARATE-DEPENDENT TAURINE DIOXYGENASE (AFU_ORTHOLOGUE AFUA_3G01010)"/>
    <property type="match status" value="1"/>
</dbReference>
<gene>
    <name evidence="8" type="ORF">BN7_468</name>
</gene>
<evidence type="ECO:0000256" key="3">
    <source>
        <dbReference type="ARBA" id="ARBA00022723"/>
    </source>
</evidence>
<dbReference type="EC" id="1.14.11.-" evidence="8"/>
<keyword evidence="6" id="KW-0408">Iron</keyword>
<dbReference type="InParanoid" id="K0KHS4"/>
<keyword evidence="4 8" id="KW-0223">Dioxygenase</keyword>
<dbReference type="SUPFAM" id="SSF51197">
    <property type="entry name" value="Clavaminate synthase-like"/>
    <property type="match status" value="1"/>
</dbReference>
<proteinExistence type="inferred from homology"/>
<evidence type="ECO:0000313" key="9">
    <source>
        <dbReference type="Proteomes" id="UP000009328"/>
    </source>
</evidence>
<evidence type="ECO:0000259" key="7">
    <source>
        <dbReference type="Pfam" id="PF02668"/>
    </source>
</evidence>
<dbReference type="AlphaFoldDB" id="K0KHS4"/>
<protein>
    <submittedName>
        <fullName evidence="8">Alpha-ketoglutarate-dependent sulfonate dioxygenase</fullName>
        <ecNumber evidence="8">1.14.11.-</ecNumber>
    </submittedName>
</protein>
<dbReference type="InterPro" id="IPR042098">
    <property type="entry name" value="TauD-like_sf"/>
</dbReference>
<evidence type="ECO:0000256" key="5">
    <source>
        <dbReference type="ARBA" id="ARBA00023002"/>
    </source>
</evidence>
<feature type="domain" description="TauD/TfdA-like" evidence="7">
    <location>
        <begin position="97"/>
        <end position="371"/>
    </location>
</feature>
<accession>K0KHS4</accession>
<dbReference type="FunFam" id="3.60.130.10:FF:000008">
    <property type="entry name" value="Alpha-ketoglutarate-dependent taurine dioxygenase"/>
    <property type="match status" value="1"/>
</dbReference>
<keyword evidence="5 8" id="KW-0560">Oxidoreductase</keyword>
<dbReference type="STRING" id="1206466.K0KHS4"/>
<dbReference type="PANTHER" id="PTHR30468">
    <property type="entry name" value="ALPHA-KETOGLUTARATE-DEPENDENT SULFONATE DIOXYGENASE"/>
    <property type="match status" value="1"/>
</dbReference>
<dbReference type="InterPro" id="IPR051323">
    <property type="entry name" value="AtsK-like"/>
</dbReference>
<comment type="cofactor">
    <cofactor evidence="1">
        <name>Fe(2+)</name>
        <dbReference type="ChEBI" id="CHEBI:29033"/>
    </cofactor>
</comment>
<keyword evidence="9" id="KW-1185">Reference proteome</keyword>
<name>K0KHS4_WICCF</name>
<dbReference type="GO" id="GO:0005737">
    <property type="term" value="C:cytoplasm"/>
    <property type="evidence" value="ECO:0007669"/>
    <property type="project" value="TreeGrafter"/>
</dbReference>
<sequence length="395" mass="44383">MSKVQSQSISIELKNPNGVKEGYEDYSGKLPSTTRKRLEKYGIDLSKGYPKRPNEIPLFLDDAYKIRNQVNPEYVERGIGADPEKKALFSGAKQVVNLTKYIGTEIIGLQLQDLNEKQLDELALLIAERVVVVFRDQDLSPQKHLEIGSYYGEVEVHPLTAQVLPGSTVVWDKFNRGGPLIEFQKGASGSYWHTDLDHEFSPAGITHLHLDSIPSVGGDTGYISGYAAFDKLSPSFQKFLEGKKAIHKSAHRYYKRDDLLAGPQHLEREHDLVVTHPVTGWKSLFVNPAHVVRIVGLERDESDLILKYLNDVFAKNLDIQVRINWQGSGPGEDGIIKPVSVLWDNRISQHVAIPDYNDSWEGSVRHAHRVTSLSIPTKFDPESKSQREALGLDKK</sequence>
<dbReference type="GO" id="GO:0046872">
    <property type="term" value="F:metal ion binding"/>
    <property type="evidence" value="ECO:0007669"/>
    <property type="project" value="UniProtKB-KW"/>
</dbReference>
<dbReference type="EMBL" id="CAIF01000007">
    <property type="protein sequence ID" value="CCH40934.1"/>
    <property type="molecule type" value="Genomic_DNA"/>
</dbReference>
<evidence type="ECO:0000313" key="8">
    <source>
        <dbReference type="EMBL" id="CCH40934.1"/>
    </source>
</evidence>
<comment type="similarity">
    <text evidence="2">Belongs to the TfdA dioxygenase family.</text>
</comment>
<comment type="caution">
    <text evidence="8">The sequence shown here is derived from an EMBL/GenBank/DDBJ whole genome shotgun (WGS) entry which is preliminary data.</text>
</comment>
<dbReference type="GO" id="GO:0016706">
    <property type="term" value="F:2-oxoglutarate-dependent dioxygenase activity"/>
    <property type="evidence" value="ECO:0007669"/>
    <property type="project" value="TreeGrafter"/>
</dbReference>
<evidence type="ECO:0000256" key="2">
    <source>
        <dbReference type="ARBA" id="ARBA00005896"/>
    </source>
</evidence>
<dbReference type="InterPro" id="IPR003819">
    <property type="entry name" value="TauD/TfdA-like"/>
</dbReference>
<reference evidence="8 9" key="1">
    <citation type="journal article" date="2012" name="Eukaryot. Cell">
        <title>Draft genome sequence of Wickerhamomyces ciferrii NRRL Y-1031 F-60-10.</title>
        <authorList>
            <person name="Schneider J."/>
            <person name="Andrea H."/>
            <person name="Blom J."/>
            <person name="Jaenicke S."/>
            <person name="Ruckert C."/>
            <person name="Schorsch C."/>
            <person name="Szczepanowski R."/>
            <person name="Farwick M."/>
            <person name="Goesmann A."/>
            <person name="Puhler A."/>
            <person name="Schaffer S."/>
            <person name="Tauch A."/>
            <person name="Kohler T."/>
            <person name="Brinkrolf K."/>
        </authorList>
    </citation>
    <scope>NUCLEOTIDE SEQUENCE [LARGE SCALE GENOMIC DNA]</scope>
    <source>
        <strain evidence="9">ATCC 14091 / BCRC 22168 / CBS 111 / JCM 3599 / NBRC 0793 / NRRL Y-1031 F-60-10</strain>
    </source>
</reference>
<dbReference type="eggNOG" id="ENOG502R0XT">
    <property type="taxonomic scope" value="Eukaryota"/>
</dbReference>
<dbReference type="Proteomes" id="UP000009328">
    <property type="component" value="Unassembled WGS sequence"/>
</dbReference>
<keyword evidence="3" id="KW-0479">Metal-binding</keyword>